<protein>
    <submittedName>
        <fullName evidence="2">Uncharacterized protein</fullName>
    </submittedName>
</protein>
<organism evidence="2 3">
    <name type="scientific">Brevibacterium aurantiacum</name>
    <dbReference type="NCBI Taxonomy" id="273384"/>
    <lineage>
        <taxon>Bacteria</taxon>
        <taxon>Bacillati</taxon>
        <taxon>Actinomycetota</taxon>
        <taxon>Actinomycetes</taxon>
        <taxon>Micrococcales</taxon>
        <taxon>Brevibacteriaceae</taxon>
        <taxon>Brevibacterium</taxon>
    </lineage>
</organism>
<accession>A0A2A3Z716</accession>
<keyword evidence="1" id="KW-0812">Transmembrane</keyword>
<evidence type="ECO:0000256" key="1">
    <source>
        <dbReference type="SAM" id="Phobius"/>
    </source>
</evidence>
<feature type="transmembrane region" description="Helical" evidence="1">
    <location>
        <begin position="45"/>
        <end position="67"/>
    </location>
</feature>
<proteinExistence type="predicted"/>
<comment type="caution">
    <text evidence="2">The sequence shown here is derived from an EMBL/GenBank/DDBJ whole genome shotgun (WGS) entry which is preliminary data.</text>
</comment>
<evidence type="ECO:0000313" key="2">
    <source>
        <dbReference type="EMBL" id="PCC47155.1"/>
    </source>
</evidence>
<reference evidence="2 3" key="1">
    <citation type="journal article" date="2017" name="Elife">
        <title>Extensive horizontal gene transfer in cheese-associated bacteria.</title>
        <authorList>
            <person name="Bonham K.S."/>
            <person name="Wolfe B.E."/>
            <person name="Dutton R.J."/>
        </authorList>
    </citation>
    <scope>NUCLEOTIDE SEQUENCE [LARGE SCALE GENOMIC DNA]</scope>
    <source>
        <strain evidence="2 3">947_7</strain>
    </source>
</reference>
<feature type="transmembrane region" description="Helical" evidence="1">
    <location>
        <begin position="12"/>
        <end position="33"/>
    </location>
</feature>
<sequence>MTKLHSNPYDIFIALTVVAIASVMVGIMTDSGMANTRNILTFPFWVAQVAIVLVSFLRLCVLIDPVLSPKLAQTWSKLFPAPLEFSQYVMVTGLAFAGIVSSFGFFDPDDQSDLWIFGTYVVIASISIYRLVWPNFHGIGWRSARKHLTTERATFVGFWLIIGFSLLEVWIDGVKVPRLYREFLFAAITIGAIHNWLTADLGDFIKGNSSDNGRPGSAWKKLCWLYLPIAGKR</sequence>
<name>A0A2A3Z716_BREAU</name>
<dbReference type="EMBL" id="NRGP01000009">
    <property type="protein sequence ID" value="PCC47155.1"/>
    <property type="molecule type" value="Genomic_DNA"/>
</dbReference>
<evidence type="ECO:0000313" key="3">
    <source>
        <dbReference type="Proteomes" id="UP000217564"/>
    </source>
</evidence>
<keyword evidence="1" id="KW-0472">Membrane</keyword>
<feature type="transmembrane region" description="Helical" evidence="1">
    <location>
        <begin position="153"/>
        <end position="171"/>
    </location>
</feature>
<keyword evidence="1" id="KW-1133">Transmembrane helix</keyword>
<dbReference type="AlphaFoldDB" id="A0A2A3Z716"/>
<feature type="transmembrane region" description="Helical" evidence="1">
    <location>
        <begin position="112"/>
        <end position="132"/>
    </location>
</feature>
<dbReference type="Proteomes" id="UP000217564">
    <property type="component" value="Unassembled WGS sequence"/>
</dbReference>
<feature type="transmembrane region" description="Helical" evidence="1">
    <location>
        <begin position="88"/>
        <end position="106"/>
    </location>
</feature>
<gene>
    <name evidence="2" type="ORF">CIK64_06530</name>
</gene>
<dbReference type="RefSeq" id="WP_096161946.1">
    <property type="nucleotide sequence ID" value="NZ_NRGP01000009.1"/>
</dbReference>